<evidence type="ECO:0000259" key="1">
    <source>
        <dbReference type="Pfam" id="PF05922"/>
    </source>
</evidence>
<keyword evidence="3" id="KW-1185">Reference proteome</keyword>
<evidence type="ECO:0000313" key="3">
    <source>
        <dbReference type="Proteomes" id="UP001227230"/>
    </source>
</evidence>
<organism evidence="2 3">
    <name type="scientific">Vitis vinifera</name>
    <name type="common">Grape</name>
    <dbReference type="NCBI Taxonomy" id="29760"/>
    <lineage>
        <taxon>Eukaryota</taxon>
        <taxon>Viridiplantae</taxon>
        <taxon>Streptophyta</taxon>
        <taxon>Embryophyta</taxon>
        <taxon>Tracheophyta</taxon>
        <taxon>Spermatophyta</taxon>
        <taxon>Magnoliopsida</taxon>
        <taxon>eudicotyledons</taxon>
        <taxon>Gunneridae</taxon>
        <taxon>Pentapetalae</taxon>
        <taxon>rosids</taxon>
        <taxon>Vitales</taxon>
        <taxon>Vitaceae</taxon>
        <taxon>Viteae</taxon>
        <taxon>Vitis</taxon>
    </lineage>
</organism>
<dbReference type="Pfam" id="PF05922">
    <property type="entry name" value="Inhibitor_I9"/>
    <property type="match status" value="1"/>
</dbReference>
<dbReference type="EMBL" id="CP126663">
    <property type="protein sequence ID" value="WKA07054.1"/>
    <property type="molecule type" value="Genomic_DNA"/>
</dbReference>
<dbReference type="InterPro" id="IPR037045">
    <property type="entry name" value="S8pro/Inhibitor_I9_sf"/>
</dbReference>
<proteinExistence type="predicted"/>
<reference evidence="2 3" key="1">
    <citation type="journal article" date="2023" name="Hortic Res">
        <title>The complete reference genome for grapevine (Vitis vinifera L.) genetics and breeding.</title>
        <authorList>
            <person name="Shi X."/>
            <person name="Cao S."/>
            <person name="Wang X."/>
            <person name="Huang S."/>
            <person name="Wang Y."/>
            <person name="Liu Z."/>
            <person name="Liu W."/>
            <person name="Leng X."/>
            <person name="Peng Y."/>
            <person name="Wang N."/>
            <person name="Wang Y."/>
            <person name="Ma Z."/>
            <person name="Xu X."/>
            <person name="Zhang F."/>
            <person name="Xue H."/>
            <person name="Zhong H."/>
            <person name="Wang Y."/>
            <person name="Zhang K."/>
            <person name="Velt A."/>
            <person name="Avia K."/>
            <person name="Holtgrawe D."/>
            <person name="Grimplet J."/>
            <person name="Matus J.T."/>
            <person name="Ware D."/>
            <person name="Wu X."/>
            <person name="Wang H."/>
            <person name="Liu C."/>
            <person name="Fang Y."/>
            <person name="Rustenholz C."/>
            <person name="Cheng Z."/>
            <person name="Xiao H."/>
            <person name="Zhou Y."/>
        </authorList>
    </citation>
    <scope>NUCLEOTIDE SEQUENCE [LARGE SCALE GENOMIC DNA]</scope>
    <source>
        <strain evidence="3">cv. Pinot noir / PN40024</strain>
        <tissue evidence="2">Leaf</tissue>
    </source>
</reference>
<protein>
    <recommendedName>
        <fullName evidence="1">Inhibitor I9 domain-containing protein</fullName>
    </recommendedName>
</protein>
<sequence length="112" mass="12169">MQVHIVYMGEKPHGAVSMVSMHHSMLASVLGSTASAKESLIYSYGRSFNGFAAKLSDEEVTRFADMDGVVSVLPNSMLELHTTRSWDFMGFTQSHVRDSQGGDVIIGLLDTG</sequence>
<dbReference type="PANTHER" id="PTHR48222:SF4">
    <property type="entry name" value="PROTEINASE INHIBITOR, PROPEPTIDE"/>
    <property type="match status" value="1"/>
</dbReference>
<name>A0ABY9DH87_VITVI</name>
<dbReference type="InterPro" id="IPR036852">
    <property type="entry name" value="Peptidase_S8/S53_dom_sf"/>
</dbReference>
<dbReference type="Proteomes" id="UP001227230">
    <property type="component" value="Chromosome 16"/>
</dbReference>
<accession>A0ABY9DH87</accession>
<dbReference type="Gene3D" id="3.30.70.80">
    <property type="entry name" value="Peptidase S8 propeptide/proteinase inhibitor I9"/>
    <property type="match status" value="1"/>
</dbReference>
<dbReference type="SUPFAM" id="SSF52743">
    <property type="entry name" value="Subtilisin-like"/>
    <property type="match status" value="1"/>
</dbReference>
<feature type="domain" description="Inhibitor I9" evidence="1">
    <location>
        <begin position="3"/>
        <end position="81"/>
    </location>
</feature>
<gene>
    <name evidence="2" type="ORF">VitviT2T_024921</name>
</gene>
<evidence type="ECO:0000313" key="2">
    <source>
        <dbReference type="EMBL" id="WKA07054.1"/>
    </source>
</evidence>
<dbReference type="PANTHER" id="PTHR48222">
    <property type="entry name" value="PROTEINASE INHIBITOR, PROPEPTIDE"/>
    <property type="match status" value="1"/>
</dbReference>
<dbReference type="InterPro" id="IPR010259">
    <property type="entry name" value="S8pro/Inhibitor_I9"/>
</dbReference>